<dbReference type="GO" id="GO:0005730">
    <property type="term" value="C:nucleolus"/>
    <property type="evidence" value="ECO:0007669"/>
    <property type="project" value="TreeGrafter"/>
</dbReference>
<dbReference type="SUPFAM" id="SSF54928">
    <property type="entry name" value="RNA-binding domain, RBD"/>
    <property type="match status" value="1"/>
</dbReference>
<reference evidence="8" key="2">
    <citation type="submission" date="2025-08" db="UniProtKB">
        <authorList>
            <consortium name="Ensembl"/>
        </authorList>
    </citation>
    <scope>IDENTIFICATION</scope>
</reference>
<keyword evidence="9" id="KW-1185">Reference proteome</keyword>
<dbReference type="CDD" id="cd12416">
    <property type="entry name" value="RRM4_RBM28_like"/>
    <property type="match status" value="1"/>
</dbReference>
<dbReference type="InterPro" id="IPR012677">
    <property type="entry name" value="Nucleotide-bd_a/b_plait_sf"/>
</dbReference>
<evidence type="ECO:0000313" key="9">
    <source>
        <dbReference type="Proteomes" id="UP000314982"/>
    </source>
</evidence>
<dbReference type="Gene3D" id="3.30.70.330">
    <property type="match status" value="1"/>
</dbReference>
<evidence type="ECO:0000256" key="5">
    <source>
        <dbReference type="SAM" id="MobiDB-lite"/>
    </source>
</evidence>
<sequence>MAFNLSLYNLFPQLSLCLPFASLPLSFPHHLYLYAPSSLSLSFSLQCRVMYDKKPEWGQVLGRSLGYGFVQFQDHEHALKTLRHLNNNPDIYGNTKRTIVEFSLEDGRKLKMKEMRQQQAKVCLLCYLCWCVMMVKIKSNTFSCLHGFQECFKGRGPMGRGKMQPQSGGGTGPQKGVSKPQSNMVTKEGSAKTQSAPSGQGRKDECMTL</sequence>
<evidence type="ECO:0000313" key="8">
    <source>
        <dbReference type="Ensembl" id="ENSHHUP00000008363.1"/>
    </source>
</evidence>
<protein>
    <recommendedName>
        <fullName evidence="7">RRM domain-containing protein</fullName>
    </recommendedName>
</protein>
<dbReference type="Ensembl" id="ENSHHUT00000008615.1">
    <property type="protein sequence ID" value="ENSHHUP00000008363.1"/>
    <property type="gene ID" value="ENSHHUG00000005139.1"/>
</dbReference>
<accession>A0A4W5JTT0</accession>
<evidence type="ECO:0000259" key="7">
    <source>
        <dbReference type="Pfam" id="PF00076"/>
    </source>
</evidence>
<dbReference type="GO" id="GO:0003729">
    <property type="term" value="F:mRNA binding"/>
    <property type="evidence" value="ECO:0007669"/>
    <property type="project" value="TreeGrafter"/>
</dbReference>
<keyword evidence="2" id="KW-0677">Repeat</keyword>
<comment type="subcellular location">
    <subcellularLocation>
        <location evidence="1">Nucleus</location>
    </subcellularLocation>
</comment>
<dbReference type="InterPro" id="IPR051945">
    <property type="entry name" value="RRM_MRD1_RNA_proc_ribogen"/>
</dbReference>
<dbReference type="InterPro" id="IPR000504">
    <property type="entry name" value="RRM_dom"/>
</dbReference>
<reference evidence="8" key="3">
    <citation type="submission" date="2025-09" db="UniProtKB">
        <authorList>
            <consortium name="Ensembl"/>
        </authorList>
    </citation>
    <scope>IDENTIFICATION</scope>
</reference>
<dbReference type="AlphaFoldDB" id="A0A4W5JTT0"/>
<organism evidence="8 9">
    <name type="scientific">Hucho hucho</name>
    <name type="common">huchen</name>
    <dbReference type="NCBI Taxonomy" id="62062"/>
    <lineage>
        <taxon>Eukaryota</taxon>
        <taxon>Metazoa</taxon>
        <taxon>Chordata</taxon>
        <taxon>Craniata</taxon>
        <taxon>Vertebrata</taxon>
        <taxon>Euteleostomi</taxon>
        <taxon>Actinopterygii</taxon>
        <taxon>Neopterygii</taxon>
        <taxon>Teleostei</taxon>
        <taxon>Protacanthopterygii</taxon>
        <taxon>Salmoniformes</taxon>
        <taxon>Salmonidae</taxon>
        <taxon>Salmoninae</taxon>
        <taxon>Hucho</taxon>
    </lineage>
</organism>
<dbReference type="PANTHER" id="PTHR48039:SF5">
    <property type="entry name" value="RNA-BINDING PROTEIN 28"/>
    <property type="match status" value="1"/>
</dbReference>
<evidence type="ECO:0000256" key="3">
    <source>
        <dbReference type="ARBA" id="ARBA00022884"/>
    </source>
</evidence>
<keyword evidence="3" id="KW-0694">RNA-binding</keyword>
<name>A0A4W5JTT0_9TELE</name>
<dbReference type="Pfam" id="PF00076">
    <property type="entry name" value="RRM_1"/>
    <property type="match status" value="1"/>
</dbReference>
<keyword evidence="6" id="KW-0732">Signal</keyword>
<dbReference type="FunFam" id="3.30.70.330:FF:000182">
    <property type="entry name" value="RNA-binding motif protein 28"/>
    <property type="match status" value="1"/>
</dbReference>
<evidence type="ECO:0000256" key="4">
    <source>
        <dbReference type="ARBA" id="ARBA00023242"/>
    </source>
</evidence>
<dbReference type="InterPro" id="IPR035979">
    <property type="entry name" value="RBD_domain_sf"/>
</dbReference>
<evidence type="ECO:0000256" key="6">
    <source>
        <dbReference type="SAM" id="SignalP"/>
    </source>
</evidence>
<evidence type="ECO:0000256" key="2">
    <source>
        <dbReference type="ARBA" id="ARBA00022737"/>
    </source>
</evidence>
<reference evidence="9" key="1">
    <citation type="submission" date="2018-06" db="EMBL/GenBank/DDBJ databases">
        <title>Genome assembly of Danube salmon.</title>
        <authorList>
            <person name="Macqueen D.J."/>
            <person name="Gundappa M.K."/>
        </authorList>
    </citation>
    <scope>NUCLEOTIDE SEQUENCE [LARGE SCALE GENOMIC DNA]</scope>
</reference>
<evidence type="ECO:0000256" key="1">
    <source>
        <dbReference type="ARBA" id="ARBA00004123"/>
    </source>
</evidence>
<feature type="domain" description="RRM" evidence="7">
    <location>
        <begin position="62"/>
        <end position="87"/>
    </location>
</feature>
<proteinExistence type="predicted"/>
<feature type="region of interest" description="Disordered" evidence="5">
    <location>
        <begin position="156"/>
        <end position="209"/>
    </location>
</feature>
<feature type="compositionally biased region" description="Polar residues" evidence="5">
    <location>
        <begin position="179"/>
        <end position="198"/>
    </location>
</feature>
<feature type="signal peptide" evidence="6">
    <location>
        <begin position="1"/>
        <end position="17"/>
    </location>
</feature>
<dbReference type="Proteomes" id="UP000314982">
    <property type="component" value="Unassembled WGS sequence"/>
</dbReference>
<dbReference type="PANTHER" id="PTHR48039">
    <property type="entry name" value="RNA-BINDING MOTIF PROTEIN 14B"/>
    <property type="match status" value="1"/>
</dbReference>
<keyword evidence="4" id="KW-0539">Nucleus</keyword>
<feature type="chain" id="PRO_5021430356" description="RRM domain-containing protein" evidence="6">
    <location>
        <begin position="18"/>
        <end position="209"/>
    </location>
</feature>